<dbReference type="SMART" id="SM01203">
    <property type="entry name" value="DUF3585"/>
    <property type="match status" value="1"/>
</dbReference>
<keyword evidence="4 5" id="KW-0175">Coiled coil</keyword>
<dbReference type="InterPro" id="IPR022735">
    <property type="entry name" value="bMERB_dom"/>
</dbReference>
<sequence length="1034" mass="115871">MASVWKRLQRVGKHASKFQFVASYQELMIFLPLQDPHAEEFEDKEWTFVIENESPSGRRKALATSSINMKQYASPMPTQTDVKLKFKPLSKKVVSATLQFSLSCIFLREGKATDEDMQSLASLMSMKQADIGNLDDFEEENEEDEENRVNQEEKAAKITELINKLNFLEDEDQDSAPAMTSNPFDETDGDLQSYPLNPFGDPDEEEPPPQPAVRQRVDEDSFYDHDDSNPFSEPDGLETRSPAGNPFDDPDQDMELQPDPEPPRPKQKKGVRPVDMSKYLYADTSHNEEDELDESNPFYEPRTSSPTGPPAGSASPDVGSNQKRRAPPPPSTSRGPGPSPPTSKPSSGPDGERPSPAPSPVLGGKPNASQSLLAWCREVTKNYRGVKITNFTTSWRNGLAFCAILHHFRHDIIDYKSLNPQDIKENNKKAYDGFASLGISRLLEPSDMVLLAIPDKLTVMTYLYQIRAHFSGEELNVVQIEANSSRSTYKVGDFETDTNASIDQDKFYAELSDVQHHPADPESVSSPGGVPSEPNGADAAQGEATEPPVGVDSAGSPAAGPSQSAPPVPSPRTVLAATAANSAHVTPPGLEDRGGLLKANAVDLCELPQKVDRETEKETQRKEEALEDRGERSAEPSSPTRRGNSLSHFSYNRDADLIKKKRASLRQSESEPASNTKGSPKVLSRQEELKERARLLLEQARRDAAMKAGNKNVLGSAVAAPNRTSGISDERDAERRRQLRERARQLIAEARSGVKISDMSLVPYVAGGSFLLSRLSVFFKTSLCLVQNNAEELRAERLRRATEKLRSPVVFSKDSAVRKTQLKSFSQYVENRPEVKRQKSVPEDLKKADEDRGALTEVDLHRPFEEEKAFKDTSQYVVGELSALESEQRHIDARAARVEKRLRYLMDTGNNKEEEEAMMQEWFMLVNKKNALIRRQNQLSLLEKEHDLERRFELLNRELRAMLAIEDWQKTEAQKRREQLLLDELVILVNKRDALVRDLDAQEKEAEAEDEHLERTLEQNKGKMAKKEEKCVLQ</sequence>
<dbReference type="InterPro" id="IPR001715">
    <property type="entry name" value="CH_dom"/>
</dbReference>
<organism evidence="10 11">
    <name type="scientific">Fundulus heteroclitus</name>
    <name type="common">Killifish</name>
    <name type="synonym">Mummichog</name>
    <dbReference type="NCBI Taxonomy" id="8078"/>
    <lineage>
        <taxon>Eukaryota</taxon>
        <taxon>Metazoa</taxon>
        <taxon>Chordata</taxon>
        <taxon>Craniata</taxon>
        <taxon>Vertebrata</taxon>
        <taxon>Euteleostomi</taxon>
        <taxon>Actinopterygii</taxon>
        <taxon>Neopterygii</taxon>
        <taxon>Teleostei</taxon>
        <taxon>Neoteleostei</taxon>
        <taxon>Acanthomorphata</taxon>
        <taxon>Ovalentaria</taxon>
        <taxon>Atherinomorphae</taxon>
        <taxon>Cyprinodontiformes</taxon>
        <taxon>Fundulidae</taxon>
        <taxon>Fundulus</taxon>
    </lineage>
</organism>
<dbReference type="AlphaFoldDB" id="A0A3Q2PD63"/>
<dbReference type="FunFam" id="1.10.418.10:FF:000023">
    <property type="entry name" value="EH domain-binding protein 1 isoform X1"/>
    <property type="match status" value="1"/>
</dbReference>
<reference evidence="10" key="1">
    <citation type="submission" date="2025-08" db="UniProtKB">
        <authorList>
            <consortium name="Ensembl"/>
        </authorList>
    </citation>
    <scope>IDENTIFICATION</scope>
</reference>
<reference evidence="10" key="2">
    <citation type="submission" date="2025-09" db="UniProtKB">
        <authorList>
            <consortium name="Ensembl"/>
        </authorList>
    </citation>
    <scope>IDENTIFICATION</scope>
</reference>
<feature type="region of interest" description="Disordered" evidence="6">
    <location>
        <begin position="172"/>
        <end position="366"/>
    </location>
</feature>
<dbReference type="PROSITE" id="PS50021">
    <property type="entry name" value="CH"/>
    <property type="match status" value="1"/>
</dbReference>
<dbReference type="InterPro" id="IPR050540">
    <property type="entry name" value="F-actin_Monoox_Mical"/>
</dbReference>
<evidence type="ECO:0000313" key="10">
    <source>
        <dbReference type="Ensembl" id="ENSFHEP00000009975.1"/>
    </source>
</evidence>
<feature type="domain" description="BMERB" evidence="9">
    <location>
        <begin position="864"/>
        <end position="1015"/>
    </location>
</feature>
<feature type="compositionally biased region" description="Basic and acidic residues" evidence="6">
    <location>
        <begin position="1012"/>
        <end position="1034"/>
    </location>
</feature>
<protein>
    <submittedName>
        <fullName evidence="10">EH domain binding protein 1</fullName>
    </submittedName>
</protein>
<feature type="domain" description="C2 NT-type" evidence="8">
    <location>
        <begin position="1"/>
        <end position="106"/>
    </location>
</feature>
<feature type="region of interest" description="Disordered" evidence="6">
    <location>
        <begin position="608"/>
        <end position="687"/>
    </location>
</feature>
<dbReference type="PROSITE" id="PS51848">
    <property type="entry name" value="BMERB"/>
    <property type="match status" value="1"/>
</dbReference>
<evidence type="ECO:0000256" key="1">
    <source>
        <dbReference type="ARBA" id="ARBA00004177"/>
    </source>
</evidence>
<keyword evidence="3" id="KW-0967">Endosome</keyword>
<dbReference type="CDD" id="cd21254">
    <property type="entry name" value="CH_EHBP1"/>
    <property type="match status" value="1"/>
</dbReference>
<dbReference type="Ensembl" id="ENSFHET00000016581.1">
    <property type="protein sequence ID" value="ENSFHEP00000009975.1"/>
    <property type="gene ID" value="ENSFHEG00000000256.1"/>
</dbReference>
<accession>A0A3Q2PD63</accession>
<evidence type="ECO:0000259" key="7">
    <source>
        <dbReference type="PROSITE" id="PS50021"/>
    </source>
</evidence>
<feature type="compositionally biased region" description="Polar residues" evidence="6">
    <location>
        <begin position="665"/>
        <end position="678"/>
    </location>
</feature>
<feature type="region of interest" description="Disordered" evidence="6">
    <location>
        <begin position="715"/>
        <end position="736"/>
    </location>
</feature>
<dbReference type="Pfam" id="PF10358">
    <property type="entry name" value="NT-C2"/>
    <property type="match status" value="1"/>
</dbReference>
<feature type="domain" description="Calponin-homology (CH)" evidence="7">
    <location>
        <begin position="366"/>
        <end position="471"/>
    </location>
</feature>
<dbReference type="SUPFAM" id="SSF47576">
    <property type="entry name" value="Calponin-homology domain, CH-domain"/>
    <property type="match status" value="1"/>
</dbReference>
<feature type="region of interest" description="Disordered" evidence="6">
    <location>
        <begin position="514"/>
        <end position="571"/>
    </location>
</feature>
<feature type="region of interest" description="Disordered" evidence="6">
    <location>
        <begin position="1001"/>
        <end position="1034"/>
    </location>
</feature>
<dbReference type="PROSITE" id="PS51840">
    <property type="entry name" value="C2_NT"/>
    <property type="match status" value="1"/>
</dbReference>
<evidence type="ECO:0000256" key="6">
    <source>
        <dbReference type="SAM" id="MobiDB-lite"/>
    </source>
</evidence>
<evidence type="ECO:0000313" key="11">
    <source>
        <dbReference type="Proteomes" id="UP000265000"/>
    </source>
</evidence>
<dbReference type="InterPro" id="IPR036872">
    <property type="entry name" value="CH_dom_sf"/>
</dbReference>
<name>A0A3Q2PD63_FUNHE</name>
<dbReference type="Gene3D" id="1.10.418.10">
    <property type="entry name" value="Calponin-like domain"/>
    <property type="match status" value="1"/>
</dbReference>
<dbReference type="Pfam" id="PF12130">
    <property type="entry name" value="bMERB_dom"/>
    <property type="match status" value="1"/>
</dbReference>
<evidence type="ECO:0000256" key="4">
    <source>
        <dbReference type="ARBA" id="ARBA00023054"/>
    </source>
</evidence>
<evidence type="ECO:0000256" key="5">
    <source>
        <dbReference type="SAM" id="Coils"/>
    </source>
</evidence>
<feature type="coiled-coil region" evidence="5">
    <location>
        <begin position="127"/>
        <end position="171"/>
    </location>
</feature>
<dbReference type="SMART" id="SM00033">
    <property type="entry name" value="CH"/>
    <property type="match status" value="1"/>
</dbReference>
<evidence type="ECO:0000256" key="3">
    <source>
        <dbReference type="ARBA" id="ARBA00022753"/>
    </source>
</evidence>
<feature type="compositionally biased region" description="Basic and acidic residues" evidence="6">
    <location>
        <begin position="609"/>
        <end position="634"/>
    </location>
</feature>
<feature type="compositionally biased region" description="Basic and acidic residues" evidence="6">
    <location>
        <begin position="215"/>
        <end position="228"/>
    </location>
</feature>
<proteinExistence type="predicted"/>
<feature type="compositionally biased region" description="Acidic residues" evidence="6">
    <location>
        <begin position="248"/>
        <end position="258"/>
    </location>
</feature>
<evidence type="ECO:0000259" key="8">
    <source>
        <dbReference type="PROSITE" id="PS51840"/>
    </source>
</evidence>
<feature type="compositionally biased region" description="Low complexity" evidence="6">
    <location>
        <begin position="549"/>
        <end position="563"/>
    </location>
</feature>
<dbReference type="PANTHER" id="PTHR23167:SF43">
    <property type="entry name" value="EH DOMAIN-BINDING PROTEIN 1"/>
    <property type="match status" value="1"/>
</dbReference>
<dbReference type="GeneTree" id="ENSGT00940000157597"/>
<feature type="compositionally biased region" description="Low complexity" evidence="6">
    <location>
        <begin position="303"/>
        <end position="316"/>
    </location>
</feature>
<feature type="compositionally biased region" description="Low complexity" evidence="6">
    <location>
        <begin position="521"/>
        <end position="534"/>
    </location>
</feature>
<keyword evidence="11" id="KW-1185">Reference proteome</keyword>
<dbReference type="Proteomes" id="UP000265000">
    <property type="component" value="Unplaced"/>
</dbReference>
<comment type="subcellular location">
    <subcellularLocation>
        <location evidence="1">Endosome</location>
    </subcellularLocation>
</comment>
<dbReference type="GO" id="GO:0005768">
    <property type="term" value="C:endosome"/>
    <property type="evidence" value="ECO:0007669"/>
    <property type="project" value="UniProtKB-SubCell"/>
</dbReference>
<evidence type="ECO:0000259" key="9">
    <source>
        <dbReference type="PROSITE" id="PS51848"/>
    </source>
</evidence>
<evidence type="ECO:0000256" key="2">
    <source>
        <dbReference type="ARBA" id="ARBA00022553"/>
    </source>
</evidence>
<dbReference type="PANTHER" id="PTHR23167">
    <property type="entry name" value="CALPONIN HOMOLOGY DOMAIN-CONTAINING PROTEIN DDB_G0272472-RELATED"/>
    <property type="match status" value="1"/>
</dbReference>
<keyword evidence="2" id="KW-0597">Phosphoprotein</keyword>
<dbReference type="InterPro" id="IPR019448">
    <property type="entry name" value="NT-C2"/>
</dbReference>
<dbReference type="Pfam" id="PF00307">
    <property type="entry name" value="CH"/>
    <property type="match status" value="1"/>
</dbReference>
<feature type="compositionally biased region" description="Polar residues" evidence="6">
    <location>
        <begin position="635"/>
        <end position="650"/>
    </location>
</feature>
<feature type="compositionally biased region" description="Pro residues" evidence="6">
    <location>
        <begin position="327"/>
        <end position="343"/>
    </location>
</feature>